<dbReference type="EMBL" id="JACEFO010001653">
    <property type="protein sequence ID" value="KAF8725757.1"/>
    <property type="molecule type" value="Genomic_DNA"/>
</dbReference>
<comment type="caution">
    <text evidence="2">The sequence shown here is derived from an EMBL/GenBank/DDBJ whole genome shotgun (WGS) entry which is preliminary data.</text>
</comment>
<evidence type="ECO:0000259" key="1">
    <source>
        <dbReference type="Pfam" id="PF00646"/>
    </source>
</evidence>
<proteinExistence type="predicted"/>
<organism evidence="2 3">
    <name type="scientific">Digitaria exilis</name>
    <dbReference type="NCBI Taxonomy" id="1010633"/>
    <lineage>
        <taxon>Eukaryota</taxon>
        <taxon>Viridiplantae</taxon>
        <taxon>Streptophyta</taxon>
        <taxon>Embryophyta</taxon>
        <taxon>Tracheophyta</taxon>
        <taxon>Spermatophyta</taxon>
        <taxon>Magnoliopsida</taxon>
        <taxon>Liliopsida</taxon>
        <taxon>Poales</taxon>
        <taxon>Poaceae</taxon>
        <taxon>PACMAD clade</taxon>
        <taxon>Panicoideae</taxon>
        <taxon>Panicodae</taxon>
        <taxon>Paniceae</taxon>
        <taxon>Anthephorinae</taxon>
        <taxon>Digitaria</taxon>
    </lineage>
</organism>
<dbReference type="SUPFAM" id="SSF81383">
    <property type="entry name" value="F-box domain"/>
    <property type="match status" value="1"/>
</dbReference>
<name>A0A835F1Q2_9POAL</name>
<dbReference type="PANTHER" id="PTHR32133">
    <property type="entry name" value="OS07G0120400 PROTEIN"/>
    <property type="match status" value="1"/>
</dbReference>
<reference evidence="2" key="1">
    <citation type="submission" date="2020-07" db="EMBL/GenBank/DDBJ databases">
        <title>Genome sequence and genetic diversity analysis of an under-domesticated orphan crop, white fonio (Digitaria exilis).</title>
        <authorList>
            <person name="Bennetzen J.L."/>
            <person name="Chen S."/>
            <person name="Ma X."/>
            <person name="Wang X."/>
            <person name="Yssel A.E.J."/>
            <person name="Chaluvadi S.R."/>
            <person name="Johnson M."/>
            <person name="Gangashetty P."/>
            <person name="Hamidou F."/>
            <person name="Sanogo M.D."/>
            <person name="Zwaenepoel A."/>
            <person name="Wallace J."/>
            <person name="Van De Peer Y."/>
            <person name="Van Deynze A."/>
        </authorList>
    </citation>
    <scope>NUCLEOTIDE SEQUENCE</scope>
    <source>
        <tissue evidence="2">Leaves</tissue>
    </source>
</reference>
<protein>
    <recommendedName>
        <fullName evidence="1">F-box domain-containing protein</fullName>
    </recommendedName>
</protein>
<dbReference type="Pfam" id="PF00646">
    <property type="entry name" value="F-box"/>
    <property type="match status" value="1"/>
</dbReference>
<dbReference type="InterPro" id="IPR036047">
    <property type="entry name" value="F-box-like_dom_sf"/>
</dbReference>
<dbReference type="Proteomes" id="UP000636709">
    <property type="component" value="Unassembled WGS sequence"/>
</dbReference>
<keyword evidence="3" id="KW-1185">Reference proteome</keyword>
<evidence type="ECO:0000313" key="2">
    <source>
        <dbReference type="EMBL" id="KAF8725757.1"/>
    </source>
</evidence>
<dbReference type="AlphaFoldDB" id="A0A835F1Q2"/>
<evidence type="ECO:0000313" key="3">
    <source>
        <dbReference type="Proteomes" id="UP000636709"/>
    </source>
</evidence>
<dbReference type="Gene3D" id="1.20.1280.50">
    <property type="match status" value="1"/>
</dbReference>
<dbReference type="PANTHER" id="PTHR32133:SF392">
    <property type="entry name" value="F-BOX DOMAIN-CONTAINING PROTEIN"/>
    <property type="match status" value="1"/>
</dbReference>
<feature type="domain" description="F-box" evidence="1">
    <location>
        <begin position="10"/>
        <end position="51"/>
    </location>
</feature>
<sequence length="283" mass="31870">MARQALAPELADDLVPEIHLRLTPDNPACLLHASLVCKRWRNILTDPEIRRRHRTIHQAPFVLGFLRIVRDAMPCASHFVSISPASRRPASHDLPRWLALGCRHGRALFATPAPDNGTKVTLDFIVWDPLTDERRRLPLPSPMLTGLSRFNAAVLCDAASEGYDHRGCHKGPFRVVFIFKTMSSTSVRMYSSTTDGWSERICIRQRRLFVDMKPCPNTLLGDVLYFRGLEMCGFEYQLSAQRLSVISQPCSSMTRGIFISLISTDDGELCFANLSEDPLCLCL</sequence>
<dbReference type="OrthoDB" id="588921at2759"/>
<dbReference type="InterPro" id="IPR001810">
    <property type="entry name" value="F-box_dom"/>
</dbReference>
<accession>A0A835F1Q2</accession>
<gene>
    <name evidence="2" type="ORF">HU200_020309</name>
</gene>